<dbReference type="Proteomes" id="UP001141552">
    <property type="component" value="Unassembled WGS sequence"/>
</dbReference>
<gene>
    <name evidence="1" type="ORF">Tsubulata_030312</name>
</gene>
<accession>A0A9Q0F2S7</accession>
<protein>
    <recommendedName>
        <fullName evidence="3">Tryptophan synthase</fullName>
    </recommendedName>
</protein>
<evidence type="ECO:0008006" key="3">
    <source>
        <dbReference type="Google" id="ProtNLM"/>
    </source>
</evidence>
<evidence type="ECO:0000313" key="1">
    <source>
        <dbReference type="EMBL" id="KAJ4823864.1"/>
    </source>
</evidence>
<proteinExistence type="predicted"/>
<reference evidence="1" key="1">
    <citation type="submission" date="2022-02" db="EMBL/GenBank/DDBJ databases">
        <authorList>
            <person name="Henning P.M."/>
            <person name="McCubbin A.G."/>
            <person name="Shore J.S."/>
        </authorList>
    </citation>
    <scope>NUCLEOTIDE SEQUENCE</scope>
    <source>
        <strain evidence="1">F60SS</strain>
        <tissue evidence="1">Leaves</tissue>
    </source>
</reference>
<reference evidence="1" key="2">
    <citation type="journal article" date="2023" name="Plants (Basel)">
        <title>Annotation of the Turnera subulata (Passifloraceae) Draft Genome Reveals the S-Locus Evolved after the Divergence of Turneroideae from Passifloroideae in a Stepwise Manner.</title>
        <authorList>
            <person name="Henning P.M."/>
            <person name="Roalson E.H."/>
            <person name="Mir W."/>
            <person name="McCubbin A.G."/>
            <person name="Shore J.S."/>
        </authorList>
    </citation>
    <scope>NUCLEOTIDE SEQUENCE</scope>
    <source>
        <strain evidence="1">F60SS</strain>
    </source>
</reference>
<dbReference type="AlphaFoldDB" id="A0A9Q0F2S7"/>
<comment type="caution">
    <text evidence="1">The sequence shown here is derived from an EMBL/GenBank/DDBJ whole genome shotgun (WGS) entry which is preliminary data.</text>
</comment>
<dbReference type="OrthoDB" id="10050244at2759"/>
<dbReference type="Gene3D" id="3.40.50.1100">
    <property type="match status" value="1"/>
</dbReference>
<evidence type="ECO:0000313" key="2">
    <source>
        <dbReference type="Proteomes" id="UP001141552"/>
    </source>
</evidence>
<sequence>MDCIARNTIFNSQFPHNLCPAPHAHVITANREICNARIVSVRVNGQEAMTEDTSRSKTMPLVVDRPAMKREIIPLKKLELRKFGGDDQYVLPRQGKFGRYGGMYVPETLVACLSKLEAELHDVLQDPQFQVCLL</sequence>
<name>A0A9Q0F2S7_9ROSI</name>
<dbReference type="EMBL" id="JAKUCV010007334">
    <property type="protein sequence ID" value="KAJ4823864.1"/>
    <property type="molecule type" value="Genomic_DNA"/>
</dbReference>
<dbReference type="InterPro" id="IPR036052">
    <property type="entry name" value="TrpB-like_PALP_sf"/>
</dbReference>
<organism evidence="1 2">
    <name type="scientific">Turnera subulata</name>
    <dbReference type="NCBI Taxonomy" id="218843"/>
    <lineage>
        <taxon>Eukaryota</taxon>
        <taxon>Viridiplantae</taxon>
        <taxon>Streptophyta</taxon>
        <taxon>Embryophyta</taxon>
        <taxon>Tracheophyta</taxon>
        <taxon>Spermatophyta</taxon>
        <taxon>Magnoliopsida</taxon>
        <taxon>eudicotyledons</taxon>
        <taxon>Gunneridae</taxon>
        <taxon>Pentapetalae</taxon>
        <taxon>rosids</taxon>
        <taxon>fabids</taxon>
        <taxon>Malpighiales</taxon>
        <taxon>Passifloraceae</taxon>
        <taxon>Turnera</taxon>
    </lineage>
</organism>
<keyword evidence="2" id="KW-1185">Reference proteome</keyword>